<dbReference type="InterPro" id="IPR002401">
    <property type="entry name" value="Cyt_P450_E_grp-I"/>
</dbReference>
<protein>
    <recommendedName>
        <fullName evidence="17">Cytochrome P450</fullName>
    </recommendedName>
</protein>
<dbReference type="PANTHER" id="PTHR24292">
    <property type="entry name" value="CYTOCHROME P450"/>
    <property type="match status" value="1"/>
</dbReference>
<reference evidence="15 16" key="1">
    <citation type="journal article" date="2024" name="Insects">
        <title>An Improved Chromosome-Level Genome Assembly of the Firefly Pyrocoelia pectoralis.</title>
        <authorList>
            <person name="Fu X."/>
            <person name="Meyer-Rochow V.B."/>
            <person name="Ballantyne L."/>
            <person name="Zhu X."/>
        </authorList>
    </citation>
    <scope>NUCLEOTIDE SEQUENCE [LARGE SCALE GENOMIC DNA]</scope>
    <source>
        <strain evidence="15">XCY_ONT2</strain>
    </source>
</reference>
<proteinExistence type="inferred from homology"/>
<evidence type="ECO:0000256" key="5">
    <source>
        <dbReference type="ARBA" id="ARBA00022617"/>
    </source>
</evidence>
<dbReference type="InterPro" id="IPR001128">
    <property type="entry name" value="Cyt_P450"/>
</dbReference>
<accession>A0AAN7W0U2</accession>
<evidence type="ECO:0000313" key="15">
    <source>
        <dbReference type="EMBL" id="KAK5650899.1"/>
    </source>
</evidence>
<dbReference type="Gene3D" id="1.10.630.10">
    <property type="entry name" value="Cytochrome P450"/>
    <property type="match status" value="1"/>
</dbReference>
<evidence type="ECO:0000256" key="2">
    <source>
        <dbReference type="ARBA" id="ARBA00004174"/>
    </source>
</evidence>
<feature type="binding site" description="axial binding residue" evidence="13">
    <location>
        <position position="439"/>
    </location>
    <ligand>
        <name>heme</name>
        <dbReference type="ChEBI" id="CHEBI:30413"/>
    </ligand>
    <ligandPart>
        <name>Fe</name>
        <dbReference type="ChEBI" id="CHEBI:18248"/>
    </ligandPart>
</feature>
<evidence type="ECO:0000256" key="7">
    <source>
        <dbReference type="ARBA" id="ARBA00022824"/>
    </source>
</evidence>
<evidence type="ECO:0000313" key="16">
    <source>
        <dbReference type="Proteomes" id="UP001329430"/>
    </source>
</evidence>
<dbReference type="PRINTS" id="PR00385">
    <property type="entry name" value="P450"/>
</dbReference>
<dbReference type="PANTHER" id="PTHR24292:SF54">
    <property type="entry name" value="CYP9F3-RELATED"/>
    <property type="match status" value="1"/>
</dbReference>
<dbReference type="PRINTS" id="PR00463">
    <property type="entry name" value="EP450I"/>
</dbReference>
<dbReference type="SUPFAM" id="SSF48264">
    <property type="entry name" value="Cytochrome P450"/>
    <property type="match status" value="1"/>
</dbReference>
<keyword evidence="10 13" id="KW-0408">Iron</keyword>
<evidence type="ECO:0000256" key="10">
    <source>
        <dbReference type="ARBA" id="ARBA00023004"/>
    </source>
</evidence>
<gene>
    <name evidence="15" type="ORF">RI129_001928</name>
</gene>
<evidence type="ECO:0000256" key="13">
    <source>
        <dbReference type="PIRSR" id="PIRSR602401-1"/>
    </source>
</evidence>
<keyword evidence="7" id="KW-0256">Endoplasmic reticulum</keyword>
<keyword evidence="16" id="KW-1185">Reference proteome</keyword>
<evidence type="ECO:0008006" key="17">
    <source>
        <dbReference type="Google" id="ProtNLM"/>
    </source>
</evidence>
<dbReference type="GO" id="GO:0005506">
    <property type="term" value="F:iron ion binding"/>
    <property type="evidence" value="ECO:0007669"/>
    <property type="project" value="InterPro"/>
</dbReference>
<dbReference type="GO" id="GO:0005789">
    <property type="term" value="C:endoplasmic reticulum membrane"/>
    <property type="evidence" value="ECO:0007669"/>
    <property type="project" value="UniProtKB-SubCell"/>
</dbReference>
<dbReference type="InterPro" id="IPR017972">
    <property type="entry name" value="Cyt_P450_CS"/>
</dbReference>
<dbReference type="GO" id="GO:0016705">
    <property type="term" value="F:oxidoreductase activity, acting on paired donors, with incorporation or reduction of molecular oxygen"/>
    <property type="evidence" value="ECO:0007669"/>
    <property type="project" value="InterPro"/>
</dbReference>
<evidence type="ECO:0000256" key="11">
    <source>
        <dbReference type="ARBA" id="ARBA00023033"/>
    </source>
</evidence>
<dbReference type="InterPro" id="IPR050476">
    <property type="entry name" value="Insect_CytP450_Detox"/>
</dbReference>
<evidence type="ECO:0000256" key="9">
    <source>
        <dbReference type="ARBA" id="ARBA00023002"/>
    </source>
</evidence>
<dbReference type="GO" id="GO:0004497">
    <property type="term" value="F:monooxygenase activity"/>
    <property type="evidence" value="ECO:0007669"/>
    <property type="project" value="UniProtKB-KW"/>
</dbReference>
<dbReference type="Pfam" id="PF00067">
    <property type="entry name" value="p450"/>
    <property type="match status" value="1"/>
</dbReference>
<evidence type="ECO:0000256" key="12">
    <source>
        <dbReference type="ARBA" id="ARBA00023136"/>
    </source>
</evidence>
<dbReference type="AlphaFoldDB" id="A0AAN7W0U2"/>
<dbReference type="EMBL" id="JAVRBK010000001">
    <property type="protein sequence ID" value="KAK5650899.1"/>
    <property type="molecule type" value="Genomic_DNA"/>
</dbReference>
<dbReference type="Proteomes" id="UP001329430">
    <property type="component" value="Chromosome 1"/>
</dbReference>
<evidence type="ECO:0000256" key="6">
    <source>
        <dbReference type="ARBA" id="ARBA00022723"/>
    </source>
</evidence>
<keyword evidence="8" id="KW-0492">Microsome</keyword>
<dbReference type="GO" id="GO:0020037">
    <property type="term" value="F:heme binding"/>
    <property type="evidence" value="ECO:0007669"/>
    <property type="project" value="InterPro"/>
</dbReference>
<name>A0AAN7W0U2_9COLE</name>
<dbReference type="CDD" id="cd11056">
    <property type="entry name" value="CYP6-like"/>
    <property type="match status" value="1"/>
</dbReference>
<comment type="similarity">
    <text evidence="4 14">Belongs to the cytochrome P450 family.</text>
</comment>
<evidence type="ECO:0000256" key="1">
    <source>
        <dbReference type="ARBA" id="ARBA00001971"/>
    </source>
</evidence>
<sequence>MLIFLTSVVLVASFVVIYFLKSRYEYWERRNIPYLQPRLFFGNMADVVFLRKPFYQICLEGCKKFSDFPLYGLFSFWTPTVVLQDIELIRSTLIKNFNYFEDHFLTVEHDTDPILYFNPMCLTGEAWRNARLNVTPQFTPGKLKYIIPVMQNVGKDLVKYISDKQTCLEAKNLASRYTGEIVFMAGFGLEGKSFVNDTPIPMEIGFGISANEKMMHIKHMIGTFFPSLRRLLKVSFLGNQVPPSFRDIVLNTIEYRKVNKISRPDYLNFVISLMSNKDMTEDEIVGYAYTLYLDGYETSSILLTCLLYSVAQSATVQEKCRREIRDVMKNYQGQLTHEAIVELKYVDAVIFETLRMHSPLALLLRLCTKNFQAPCIDKHHKQTDVTIDKGTILVIPTKAIHYNPTFHENPETFYPERFLNDPLLQKSYVLGFGEGPRICLGRNFAVLQLKVCMVALLSEYSLKLNEKTIVPYEKLMHNILNVPKSPILIDFVKAPLHE</sequence>
<dbReference type="InterPro" id="IPR036396">
    <property type="entry name" value="Cyt_P450_sf"/>
</dbReference>
<comment type="cofactor">
    <cofactor evidence="1 13">
        <name>heme</name>
        <dbReference type="ChEBI" id="CHEBI:30413"/>
    </cofactor>
</comment>
<keyword evidence="12" id="KW-0472">Membrane</keyword>
<keyword evidence="11 14" id="KW-0503">Monooxygenase</keyword>
<evidence type="ECO:0000256" key="4">
    <source>
        <dbReference type="ARBA" id="ARBA00010617"/>
    </source>
</evidence>
<evidence type="ECO:0000256" key="3">
    <source>
        <dbReference type="ARBA" id="ARBA00004406"/>
    </source>
</evidence>
<dbReference type="PROSITE" id="PS00086">
    <property type="entry name" value="CYTOCHROME_P450"/>
    <property type="match status" value="1"/>
</dbReference>
<evidence type="ECO:0000256" key="8">
    <source>
        <dbReference type="ARBA" id="ARBA00022848"/>
    </source>
</evidence>
<evidence type="ECO:0000256" key="14">
    <source>
        <dbReference type="RuleBase" id="RU000461"/>
    </source>
</evidence>
<comment type="subcellular location">
    <subcellularLocation>
        <location evidence="3">Endoplasmic reticulum membrane</location>
        <topology evidence="3">Peripheral membrane protein</topology>
    </subcellularLocation>
    <subcellularLocation>
        <location evidence="2">Microsome membrane</location>
        <topology evidence="2">Peripheral membrane protein</topology>
    </subcellularLocation>
</comment>
<organism evidence="15 16">
    <name type="scientific">Pyrocoelia pectoralis</name>
    <dbReference type="NCBI Taxonomy" id="417401"/>
    <lineage>
        <taxon>Eukaryota</taxon>
        <taxon>Metazoa</taxon>
        <taxon>Ecdysozoa</taxon>
        <taxon>Arthropoda</taxon>
        <taxon>Hexapoda</taxon>
        <taxon>Insecta</taxon>
        <taxon>Pterygota</taxon>
        <taxon>Neoptera</taxon>
        <taxon>Endopterygota</taxon>
        <taxon>Coleoptera</taxon>
        <taxon>Polyphaga</taxon>
        <taxon>Elateriformia</taxon>
        <taxon>Elateroidea</taxon>
        <taxon>Lampyridae</taxon>
        <taxon>Lampyrinae</taxon>
        <taxon>Pyrocoelia</taxon>
    </lineage>
</organism>
<keyword evidence="6 13" id="KW-0479">Metal-binding</keyword>
<keyword evidence="5 13" id="KW-0349">Heme</keyword>
<comment type="caution">
    <text evidence="15">The sequence shown here is derived from an EMBL/GenBank/DDBJ whole genome shotgun (WGS) entry which is preliminary data.</text>
</comment>
<keyword evidence="9 14" id="KW-0560">Oxidoreductase</keyword>